<dbReference type="EMBL" id="JATAAI010000017">
    <property type="protein sequence ID" value="KAK1739749.1"/>
    <property type="molecule type" value="Genomic_DNA"/>
</dbReference>
<dbReference type="GO" id="GO:0005783">
    <property type="term" value="C:endoplasmic reticulum"/>
    <property type="evidence" value="ECO:0007669"/>
    <property type="project" value="TreeGrafter"/>
</dbReference>
<keyword evidence="5" id="KW-1185">Reference proteome</keyword>
<dbReference type="Gene3D" id="3.40.30.10">
    <property type="entry name" value="Glutaredoxin"/>
    <property type="match status" value="1"/>
</dbReference>
<name>A0AAD8Y4W9_9STRA</name>
<feature type="compositionally biased region" description="Polar residues" evidence="2">
    <location>
        <begin position="38"/>
        <end position="53"/>
    </location>
</feature>
<dbReference type="InterPro" id="IPR050730">
    <property type="entry name" value="UBX_domain-protein"/>
</dbReference>
<sequence>MASDTPTSPQSNATQRRTTSTISSNASSSNNNNNTSAQLPSTSNDNLPTMTTHTANSSNGSILFPIRLLLKLPAILTILLRVAIWPLIKVLNILFKPKEFDGVHNSVNADRAARAFVGMVRQQISVVRPVLTNTAGDGGGDGDGAMEQYDEPSCPFTEKGYSSTMEEMTNNNTPNNSHNPLLLLYLHSPLHNQGTKFIHNFLCHPQLLKLLNDNTENGVVKCFGASVHSADGQRLRDMMEVTSFPFMALLSVKSSSSSNNTNNNISMELLLRLESTQLFTIQPSQITTYLNTAITRHAQIIAEETARRLQREEDARLREEQNREYQEALLADQMREMERNERNERERREREEEEERVRLVLVKEQSRLEDARRILELSGGEPDVGTSKVGVARMRFTLPNGKKVDRRFHSSDTVAVLRAFLTLHLEETGVEIKNFGLSTSFPKKTFGEEDNTLTLEEAGLAPQAVVMVQDLDA</sequence>
<evidence type="ECO:0000313" key="4">
    <source>
        <dbReference type="EMBL" id="KAK1739749.1"/>
    </source>
</evidence>
<gene>
    <name evidence="4" type="ORF">QTG54_009508</name>
</gene>
<dbReference type="AlphaFoldDB" id="A0AAD8Y4W9"/>
<protein>
    <submittedName>
        <fullName evidence="4">UBX domain-containing protein</fullName>
    </submittedName>
</protein>
<dbReference type="InterPro" id="IPR001012">
    <property type="entry name" value="UBX_dom"/>
</dbReference>
<dbReference type="Pfam" id="PF00789">
    <property type="entry name" value="UBX"/>
    <property type="match status" value="1"/>
</dbReference>
<dbReference type="SMART" id="SM00166">
    <property type="entry name" value="UBX"/>
    <property type="match status" value="1"/>
</dbReference>
<feature type="coiled-coil region" evidence="1">
    <location>
        <begin position="302"/>
        <end position="363"/>
    </location>
</feature>
<evidence type="ECO:0000256" key="1">
    <source>
        <dbReference type="SAM" id="Coils"/>
    </source>
</evidence>
<feature type="region of interest" description="Disordered" evidence="2">
    <location>
        <begin position="1"/>
        <end position="53"/>
    </location>
</feature>
<proteinExistence type="predicted"/>
<dbReference type="PANTHER" id="PTHR23322">
    <property type="entry name" value="FAS-ASSOCIATED PROTEIN"/>
    <property type="match status" value="1"/>
</dbReference>
<feature type="compositionally biased region" description="Low complexity" evidence="2">
    <location>
        <begin position="18"/>
        <end position="37"/>
    </location>
</feature>
<keyword evidence="1" id="KW-0175">Coiled coil</keyword>
<dbReference type="InterPro" id="IPR029071">
    <property type="entry name" value="Ubiquitin-like_domsf"/>
</dbReference>
<feature type="domain" description="UBX" evidence="3">
    <location>
        <begin position="387"/>
        <end position="468"/>
    </location>
</feature>
<dbReference type="PANTHER" id="PTHR23322:SF1">
    <property type="entry name" value="FAS-ASSOCIATED FACTOR 2"/>
    <property type="match status" value="1"/>
</dbReference>
<dbReference type="SUPFAM" id="SSF54236">
    <property type="entry name" value="Ubiquitin-like"/>
    <property type="match status" value="1"/>
</dbReference>
<evidence type="ECO:0000256" key="2">
    <source>
        <dbReference type="SAM" id="MobiDB-lite"/>
    </source>
</evidence>
<feature type="compositionally biased region" description="Polar residues" evidence="2">
    <location>
        <begin position="1"/>
        <end position="17"/>
    </location>
</feature>
<dbReference type="GO" id="GO:0043130">
    <property type="term" value="F:ubiquitin binding"/>
    <property type="evidence" value="ECO:0007669"/>
    <property type="project" value="TreeGrafter"/>
</dbReference>
<dbReference type="CDD" id="cd01767">
    <property type="entry name" value="UBX"/>
    <property type="match status" value="1"/>
</dbReference>
<dbReference type="Proteomes" id="UP001224775">
    <property type="component" value="Unassembled WGS sequence"/>
</dbReference>
<dbReference type="PROSITE" id="PS50033">
    <property type="entry name" value="UBX"/>
    <property type="match status" value="1"/>
</dbReference>
<reference evidence="4" key="1">
    <citation type="submission" date="2023-06" db="EMBL/GenBank/DDBJ databases">
        <title>Survivors Of The Sea: Transcriptome response of Skeletonema marinoi to long-term dormancy.</title>
        <authorList>
            <person name="Pinder M.I.M."/>
            <person name="Kourtchenko O."/>
            <person name="Robertson E.K."/>
            <person name="Larsson T."/>
            <person name="Maumus F."/>
            <person name="Osuna-Cruz C.M."/>
            <person name="Vancaester E."/>
            <person name="Stenow R."/>
            <person name="Vandepoele K."/>
            <person name="Ploug H."/>
            <person name="Bruchert V."/>
            <person name="Godhe A."/>
            <person name="Topel M."/>
        </authorList>
    </citation>
    <scope>NUCLEOTIDE SEQUENCE</scope>
    <source>
        <strain evidence="4">R05AC</strain>
    </source>
</reference>
<accession>A0AAD8Y4W9</accession>
<comment type="caution">
    <text evidence="4">The sequence shown here is derived from an EMBL/GenBank/DDBJ whole genome shotgun (WGS) entry which is preliminary data.</text>
</comment>
<dbReference type="Gene3D" id="3.10.20.90">
    <property type="entry name" value="Phosphatidylinositol 3-kinase Catalytic Subunit, Chain A, domain 1"/>
    <property type="match status" value="1"/>
</dbReference>
<organism evidence="4 5">
    <name type="scientific">Skeletonema marinoi</name>
    <dbReference type="NCBI Taxonomy" id="267567"/>
    <lineage>
        <taxon>Eukaryota</taxon>
        <taxon>Sar</taxon>
        <taxon>Stramenopiles</taxon>
        <taxon>Ochrophyta</taxon>
        <taxon>Bacillariophyta</taxon>
        <taxon>Coscinodiscophyceae</taxon>
        <taxon>Thalassiosirophycidae</taxon>
        <taxon>Thalassiosirales</taxon>
        <taxon>Skeletonemataceae</taxon>
        <taxon>Skeletonema</taxon>
        <taxon>Skeletonema marinoi-dohrnii complex</taxon>
    </lineage>
</organism>
<evidence type="ECO:0000259" key="3">
    <source>
        <dbReference type="PROSITE" id="PS50033"/>
    </source>
</evidence>
<evidence type="ECO:0000313" key="5">
    <source>
        <dbReference type="Proteomes" id="UP001224775"/>
    </source>
</evidence>
<dbReference type="GO" id="GO:0036503">
    <property type="term" value="P:ERAD pathway"/>
    <property type="evidence" value="ECO:0007669"/>
    <property type="project" value="TreeGrafter"/>
</dbReference>